<keyword evidence="1" id="KW-0732">Signal</keyword>
<dbReference type="Proteomes" id="UP001141253">
    <property type="component" value="Chromosome 17"/>
</dbReference>
<feature type="signal peptide" evidence="1">
    <location>
        <begin position="1"/>
        <end position="21"/>
    </location>
</feature>
<evidence type="ECO:0000256" key="1">
    <source>
        <dbReference type="SAM" id="SignalP"/>
    </source>
</evidence>
<accession>A0ABQ9B1P4</accession>
<evidence type="ECO:0000313" key="3">
    <source>
        <dbReference type="Proteomes" id="UP001141253"/>
    </source>
</evidence>
<dbReference type="EMBL" id="JAPFFI010000013">
    <property type="protein sequence ID" value="KAJ6371029.1"/>
    <property type="molecule type" value="Genomic_DNA"/>
</dbReference>
<protein>
    <recommendedName>
        <fullName evidence="4">Wall-associated receptor kinase galacturonan-binding domain-containing protein</fullName>
    </recommendedName>
</protein>
<name>A0ABQ9B1P4_9ROSI</name>
<evidence type="ECO:0008006" key="4">
    <source>
        <dbReference type="Google" id="ProtNLM"/>
    </source>
</evidence>
<proteinExistence type="predicted"/>
<evidence type="ECO:0000313" key="2">
    <source>
        <dbReference type="EMBL" id="KAJ6371029.1"/>
    </source>
</evidence>
<organism evidence="2 3">
    <name type="scientific">Salix suchowensis</name>
    <dbReference type="NCBI Taxonomy" id="1278906"/>
    <lineage>
        <taxon>Eukaryota</taxon>
        <taxon>Viridiplantae</taxon>
        <taxon>Streptophyta</taxon>
        <taxon>Embryophyta</taxon>
        <taxon>Tracheophyta</taxon>
        <taxon>Spermatophyta</taxon>
        <taxon>Magnoliopsida</taxon>
        <taxon>eudicotyledons</taxon>
        <taxon>Gunneridae</taxon>
        <taxon>Pentapetalae</taxon>
        <taxon>rosids</taxon>
        <taxon>fabids</taxon>
        <taxon>Malpighiales</taxon>
        <taxon>Salicaceae</taxon>
        <taxon>Saliceae</taxon>
        <taxon>Salix</taxon>
    </lineage>
</organism>
<keyword evidence="3" id="KW-1185">Reference proteome</keyword>
<reference evidence="2" key="1">
    <citation type="submission" date="2022-10" db="EMBL/GenBank/DDBJ databases">
        <authorList>
            <person name="Hyden B.L."/>
            <person name="Feng K."/>
            <person name="Yates T."/>
            <person name="Jawdy S."/>
            <person name="Smart L.B."/>
            <person name="Muchero W."/>
        </authorList>
    </citation>
    <scope>NUCLEOTIDE SEQUENCE</scope>
    <source>
        <tissue evidence="2">Shoot tip</tissue>
    </source>
</reference>
<feature type="chain" id="PRO_5047481608" description="Wall-associated receptor kinase galacturonan-binding domain-containing protein" evidence="1">
    <location>
        <begin position="22"/>
        <end position="69"/>
    </location>
</feature>
<sequence>MSWLILLTIIALVCGSAPVFADDDARYLSCGAGYPFLGSDRPGYRGYPGLKLSCRHQDPEITIMRSVTN</sequence>
<gene>
    <name evidence="2" type="ORF">OIU77_001522</name>
</gene>
<reference evidence="2" key="2">
    <citation type="journal article" date="2023" name="Int. J. Mol. Sci.">
        <title>De Novo Assembly and Annotation of 11 Diverse Shrub Willow (Salix) Genomes Reveals Novel Gene Organization in Sex-Linked Regions.</title>
        <authorList>
            <person name="Hyden B."/>
            <person name="Feng K."/>
            <person name="Yates T.B."/>
            <person name="Jawdy S."/>
            <person name="Cereghino C."/>
            <person name="Smart L.B."/>
            <person name="Muchero W."/>
        </authorList>
    </citation>
    <scope>NUCLEOTIDE SEQUENCE</scope>
    <source>
        <tissue evidence="2">Shoot tip</tissue>
    </source>
</reference>
<comment type="caution">
    <text evidence="2">The sequence shown here is derived from an EMBL/GenBank/DDBJ whole genome shotgun (WGS) entry which is preliminary data.</text>
</comment>